<dbReference type="InterPro" id="IPR037126">
    <property type="entry name" value="PdaC/RsiV-like_sf"/>
</dbReference>
<dbReference type="RefSeq" id="WP_042385215.1">
    <property type="nucleotide sequence ID" value="NZ_JXSU01000007.1"/>
</dbReference>
<dbReference type="Proteomes" id="UP000032250">
    <property type="component" value="Unassembled WGS sequence"/>
</dbReference>
<sequence length="240" mass="28240">MNFIPFYDYNRCGFCYLNSCNPNFHNNFRYYNNYYRQCNIDPLPLNEQNLQPKNFKITYPFVQDIGNENISKFVNESIDNEVSNLFKEQVLIPRKANIQEVIGFYEVKLNKSCLLSILFGMYTYYANAAHGLTAYSSLNIDLNTGQLYKLSDLFTSKINYKPILEQKVREYIKANNVPLIEEYKGLDEDQQFYLTPNSLVLYYPIYKYTPYAYGLFQIPIPFKDILNLLGPVSPIQRLLK</sequence>
<comment type="caution">
    <text evidence="2">The sequence shown here is derived from an EMBL/GenBank/DDBJ whole genome shotgun (WGS) entry which is preliminary data.</text>
</comment>
<dbReference type="Gene3D" id="3.90.640.20">
    <property type="entry name" value="Heat-shock cognate protein, ATPase"/>
    <property type="match status" value="1"/>
</dbReference>
<dbReference type="EMBL" id="JXSU01000007">
    <property type="protein sequence ID" value="KIS23413.1"/>
    <property type="molecule type" value="Genomic_DNA"/>
</dbReference>
<accession>A0A0D0ZXU5</accession>
<dbReference type="InterPro" id="IPR021729">
    <property type="entry name" value="DUF3298"/>
</dbReference>
<dbReference type="AlphaFoldDB" id="A0A0D0ZXU5"/>
<reference evidence="2 3" key="1">
    <citation type="submission" date="2014-06" db="EMBL/GenBank/DDBJ databases">
        <title>Genome characterization of distinct group I Clostridium botulinum lineages.</title>
        <authorList>
            <person name="Giordani F."/>
            <person name="Anselmo A."/>
            <person name="Fillo S."/>
            <person name="Palozzi A.M."/>
            <person name="Fortunato A."/>
            <person name="Gentile B."/>
            <person name="Ciammaruconi A."/>
            <person name="Anniballi F."/>
            <person name="De Medici D."/>
            <person name="Lista F."/>
        </authorList>
    </citation>
    <scope>NUCLEOTIDE SEQUENCE [LARGE SCALE GENOMIC DNA]</scope>
    <source>
        <strain evidence="2 3">B2 450</strain>
    </source>
</reference>
<protein>
    <submittedName>
        <fullName evidence="2">Anti-SigV factor</fullName>
    </submittedName>
</protein>
<evidence type="ECO:0000313" key="2">
    <source>
        <dbReference type="EMBL" id="KIS23413.1"/>
    </source>
</evidence>
<dbReference type="PATRIC" id="fig|1379739.3.peg.1811"/>
<proteinExistence type="predicted"/>
<dbReference type="Gene3D" id="3.30.565.40">
    <property type="entry name" value="Fervidobacterium nodosum Rt17-B1 like"/>
    <property type="match status" value="1"/>
</dbReference>
<dbReference type="Pfam" id="PF11738">
    <property type="entry name" value="DUF3298"/>
    <property type="match status" value="1"/>
</dbReference>
<gene>
    <name evidence="2" type="ORF">N495_07355</name>
</gene>
<evidence type="ECO:0000259" key="1">
    <source>
        <dbReference type="Pfam" id="PF11738"/>
    </source>
</evidence>
<feature type="domain" description="DUF3298" evidence="1">
    <location>
        <begin position="151"/>
        <end position="223"/>
    </location>
</feature>
<dbReference type="OrthoDB" id="5637at2"/>
<organism evidence="2 3">
    <name type="scientific">Clostridium botulinum B2 450</name>
    <dbReference type="NCBI Taxonomy" id="1379739"/>
    <lineage>
        <taxon>Bacteria</taxon>
        <taxon>Bacillati</taxon>
        <taxon>Bacillota</taxon>
        <taxon>Clostridia</taxon>
        <taxon>Eubacteriales</taxon>
        <taxon>Clostridiaceae</taxon>
        <taxon>Clostridium</taxon>
    </lineage>
</organism>
<evidence type="ECO:0000313" key="3">
    <source>
        <dbReference type="Proteomes" id="UP000032250"/>
    </source>
</evidence>
<dbReference type="HOGENOM" id="CLU_085048_2_0_9"/>
<name>A0A0D0ZXU5_CLOBO</name>